<dbReference type="KEGG" id="pic:PICST_46048"/>
<dbReference type="eggNOG" id="KOG2215">
    <property type="taxonomic scope" value="Eukaryota"/>
</dbReference>
<evidence type="ECO:0000256" key="3">
    <source>
        <dbReference type="ARBA" id="ARBA00021269"/>
    </source>
</evidence>
<dbReference type="Gene3D" id="2.30.29.30">
    <property type="entry name" value="Pleckstrin-homology domain (PH domain)/Phosphotyrosine-binding domain (PTB)"/>
    <property type="match status" value="1"/>
</dbReference>
<feature type="compositionally biased region" description="Basic and acidic residues" evidence="8">
    <location>
        <begin position="434"/>
        <end position="447"/>
    </location>
</feature>
<dbReference type="OMA" id="TDRYDHF"/>
<dbReference type="OrthoDB" id="642193at2759"/>
<dbReference type="GO" id="GO:0030133">
    <property type="term" value="C:transport vesicle"/>
    <property type="evidence" value="ECO:0007669"/>
    <property type="project" value="UniProtKB-SubCell"/>
</dbReference>
<dbReference type="GO" id="GO:0006893">
    <property type="term" value="P:Golgi to plasma membrane transport"/>
    <property type="evidence" value="ECO:0007669"/>
    <property type="project" value="TreeGrafter"/>
</dbReference>
<feature type="region of interest" description="Disordered" evidence="8">
    <location>
        <begin position="1"/>
        <end position="82"/>
    </location>
</feature>
<dbReference type="Gene3D" id="1.20.58.1220">
    <property type="entry name" value="Exo84p, C-terminal helical domain"/>
    <property type="match status" value="1"/>
</dbReference>
<dbReference type="GO" id="GO:0015031">
    <property type="term" value="P:protein transport"/>
    <property type="evidence" value="ECO:0007669"/>
    <property type="project" value="UniProtKB-KW"/>
</dbReference>
<keyword evidence="11" id="KW-1185">Reference proteome</keyword>
<dbReference type="FunCoup" id="A3LV00">
    <property type="interactions" value="202"/>
</dbReference>
<evidence type="ECO:0000256" key="7">
    <source>
        <dbReference type="SAM" id="Coils"/>
    </source>
</evidence>
<evidence type="ECO:0000259" key="9">
    <source>
        <dbReference type="Pfam" id="PF16528"/>
    </source>
</evidence>
<dbReference type="GeneID" id="4839678"/>
<dbReference type="InterPro" id="IPR033961">
    <property type="entry name" value="Exo84"/>
</dbReference>
<gene>
    <name evidence="10" type="ORF">PICST_46048</name>
</gene>
<proteinExistence type="inferred from homology"/>
<dbReference type="GO" id="GO:0006887">
    <property type="term" value="P:exocytosis"/>
    <property type="evidence" value="ECO:0007669"/>
    <property type="project" value="UniProtKB-KW"/>
</dbReference>
<dbReference type="Gene3D" id="1.20.58.1210">
    <property type="entry name" value="Exo84p, N-terminal helical domain"/>
    <property type="match status" value="1"/>
</dbReference>
<feature type="region of interest" description="Disordered" evidence="8">
    <location>
        <begin position="428"/>
        <end position="448"/>
    </location>
</feature>
<dbReference type="STRING" id="322104.A3LV00"/>
<dbReference type="PANTHER" id="PTHR21426">
    <property type="entry name" value="EXOCYST COMPLEX COMPONENT 8"/>
    <property type="match status" value="1"/>
</dbReference>
<dbReference type="HOGENOM" id="CLU_024067_0_0_1"/>
<dbReference type="InterPro" id="IPR042560">
    <property type="entry name" value="Exo84_C_2"/>
</dbReference>
<protein>
    <recommendedName>
        <fullName evidence="3">Exocyst complex component EXO84</fullName>
    </recommendedName>
</protein>
<dbReference type="Proteomes" id="UP000002258">
    <property type="component" value="Chromosome 5"/>
</dbReference>
<comment type="similarity">
    <text evidence="2">Belongs to the EXO84 family.</text>
</comment>
<evidence type="ECO:0000256" key="8">
    <source>
        <dbReference type="SAM" id="MobiDB-lite"/>
    </source>
</evidence>
<dbReference type="Pfam" id="PF16528">
    <property type="entry name" value="Exo84_C"/>
    <property type="match status" value="1"/>
</dbReference>
<keyword evidence="5" id="KW-0268">Exocytosis</keyword>
<evidence type="ECO:0000256" key="6">
    <source>
        <dbReference type="ARBA" id="ARBA00022927"/>
    </source>
</evidence>
<keyword evidence="6" id="KW-0653">Protein transport</keyword>
<evidence type="ECO:0000256" key="5">
    <source>
        <dbReference type="ARBA" id="ARBA00022483"/>
    </source>
</evidence>
<evidence type="ECO:0000313" key="11">
    <source>
        <dbReference type="Proteomes" id="UP000002258"/>
    </source>
</evidence>
<keyword evidence="4" id="KW-0813">Transport</keyword>
<dbReference type="InterPro" id="IPR016159">
    <property type="entry name" value="Cullin_repeat-like_dom_sf"/>
</dbReference>
<dbReference type="AlphaFoldDB" id="A3LV00"/>
<evidence type="ECO:0000256" key="4">
    <source>
        <dbReference type="ARBA" id="ARBA00022448"/>
    </source>
</evidence>
<dbReference type="InParanoid" id="A3LV00"/>
<keyword evidence="7" id="KW-0175">Coiled coil</keyword>
<name>A3LV00_PICST</name>
<comment type="subcellular location">
    <subcellularLocation>
        <location evidence="1">Cytoplasmic vesicle</location>
        <location evidence="1">Secretory vesicle</location>
    </subcellularLocation>
</comment>
<accession>A3LV00</accession>
<dbReference type="RefSeq" id="XP_001384713.2">
    <property type="nucleotide sequence ID" value="XM_001384676.1"/>
</dbReference>
<dbReference type="InterPro" id="IPR011993">
    <property type="entry name" value="PH-like_dom_sf"/>
</dbReference>
<dbReference type="SUPFAM" id="SSF74788">
    <property type="entry name" value="Cullin repeat-like"/>
    <property type="match status" value="1"/>
</dbReference>
<feature type="domain" description="Exocyst component Exo84 C-terminal" evidence="9">
    <location>
        <begin position="512"/>
        <end position="713"/>
    </location>
</feature>
<dbReference type="PANTHER" id="PTHR21426:SF12">
    <property type="entry name" value="EXOCYST COMPLEX COMPONENT 8"/>
    <property type="match status" value="1"/>
</dbReference>
<evidence type="ECO:0000313" key="10">
    <source>
        <dbReference type="EMBL" id="ABN66684.2"/>
    </source>
</evidence>
<dbReference type="InterPro" id="IPR042561">
    <property type="entry name" value="Exo84_C_1"/>
</dbReference>
<evidence type="ECO:0000256" key="2">
    <source>
        <dbReference type="ARBA" id="ARBA00007210"/>
    </source>
</evidence>
<sequence>MDTDLKLSHRKSRAPWQNNNRNVYNTNSNSNNNSNNINNNNSNSNSIGNQTIGNQIAANNTNNKNYTSKSNASKVSGYSDSDYQPVNANAAARKHTRRLSIHASAVAHAHGKSFSQAAPPALDLLNLPPLPKISTSDSRMADKPEEDEFNVEKKISTDLANGSAADIDDYYKLLQKQKALVIRDIKQNINQNQKNILQLTDDLKDTQDELLQLRVLTRDLYEVLDYFKDTAQRRLDLELEPQSNQNQAIQSTSTISLKLPPKKRDRSSILVLEKIWANELQSLFKHVEGASKYVQALPGRHVLAESGRWQEVNVGTWKPNNLAHLFVLNDLLLIAGKKALQDGGGSKSRLQAVQCWPLNQVLLTEIHAPNTLHKQDDTKVYLINIKSKTLSYVYQTDRYDHFLKITEAYNKGRNELLQKDRLKNAGRTSGIDFGDSKEEKRQLRESLRNSGVYSESLDDLSGKRLSGSKRNSAEVLLQDISARVHSRNRSHDFGTTYANMKNKSHFFNEVKSLESRLDDIDVELAHNQYAAAVGLIAHIEGKLRGIENALIMNESPDNDISDELLLIDVTRLKLSNRKESVQKSLIFDLQYDIAKLTDEKIENIVTWFESLDQLDKGVESYLAAMSNHLSETVSRLIVGVQGSTKIDVVNYLSTLVVIHISIIKRAVLVYNKKISPILKKHKDGNVDSSSLINWCVEEITKLVAEVKKHLYGTLLTTKGVDPETDKQVYKVKDRKLYHDLQQVIIPQLAELKNVGVNVDFIFEDILSAQDRE</sequence>
<dbReference type="EMBL" id="CP000499">
    <property type="protein sequence ID" value="ABN66684.2"/>
    <property type="molecule type" value="Genomic_DNA"/>
</dbReference>
<dbReference type="InterPro" id="IPR032403">
    <property type="entry name" value="Exo84_C"/>
</dbReference>
<dbReference type="Pfam" id="PF25345">
    <property type="entry name" value="PH_EXO84"/>
    <property type="match status" value="1"/>
</dbReference>
<feature type="coiled-coil region" evidence="7">
    <location>
        <begin position="182"/>
        <end position="216"/>
    </location>
</feature>
<evidence type="ECO:0000256" key="1">
    <source>
        <dbReference type="ARBA" id="ARBA00004398"/>
    </source>
</evidence>
<reference evidence="10 11" key="1">
    <citation type="journal article" date="2007" name="Nat. Biotechnol.">
        <title>Genome sequence of the lignocellulose-bioconverting and xylose-fermenting yeast Pichia stipitis.</title>
        <authorList>
            <person name="Jeffries T.W."/>
            <person name="Grigoriev I.V."/>
            <person name="Grimwood J."/>
            <person name="Laplaza J.M."/>
            <person name="Aerts A."/>
            <person name="Salamov A."/>
            <person name="Schmutz J."/>
            <person name="Lindquist E."/>
            <person name="Dehal P."/>
            <person name="Shapiro H."/>
            <person name="Jin Y.S."/>
            <person name="Passoth V."/>
            <person name="Richardson P.M."/>
        </authorList>
    </citation>
    <scope>NUCLEOTIDE SEQUENCE [LARGE SCALE GENOMIC DNA]</scope>
    <source>
        <strain evidence="11">ATCC 58785 / CBS 6054 / NBRC 10063 / NRRL Y-11545</strain>
    </source>
</reference>
<organism evidence="10 11">
    <name type="scientific">Scheffersomyces stipitis (strain ATCC 58785 / CBS 6054 / NBRC 10063 / NRRL Y-11545)</name>
    <name type="common">Yeast</name>
    <name type="synonym">Pichia stipitis</name>
    <dbReference type="NCBI Taxonomy" id="322104"/>
    <lineage>
        <taxon>Eukaryota</taxon>
        <taxon>Fungi</taxon>
        <taxon>Dikarya</taxon>
        <taxon>Ascomycota</taxon>
        <taxon>Saccharomycotina</taxon>
        <taxon>Pichiomycetes</taxon>
        <taxon>Debaryomycetaceae</taxon>
        <taxon>Scheffersomyces</taxon>
    </lineage>
</organism>
<feature type="compositionally biased region" description="Low complexity" evidence="8">
    <location>
        <begin position="57"/>
        <end position="74"/>
    </location>
</feature>
<dbReference type="GO" id="GO:0000145">
    <property type="term" value="C:exocyst"/>
    <property type="evidence" value="ECO:0007669"/>
    <property type="project" value="InterPro"/>
</dbReference>
<feature type="compositionally biased region" description="Polar residues" evidence="8">
    <location>
        <begin position="47"/>
        <end position="56"/>
    </location>
</feature>
<feature type="compositionally biased region" description="Low complexity" evidence="8">
    <location>
        <begin position="18"/>
        <end position="46"/>
    </location>
</feature>